<accession>A0A0W8FH68</accession>
<proteinExistence type="predicted"/>
<reference evidence="1" key="1">
    <citation type="journal article" date="2015" name="Proc. Natl. Acad. Sci. U.S.A.">
        <title>Networks of energetic and metabolic interactions define dynamics in microbial communities.</title>
        <authorList>
            <person name="Embree M."/>
            <person name="Liu J.K."/>
            <person name="Al-Bassam M.M."/>
            <person name="Zengler K."/>
        </authorList>
    </citation>
    <scope>NUCLEOTIDE SEQUENCE</scope>
</reference>
<dbReference type="AlphaFoldDB" id="A0A0W8FH68"/>
<gene>
    <name evidence="1" type="ORF">ASZ90_010032</name>
</gene>
<organism evidence="1">
    <name type="scientific">hydrocarbon metagenome</name>
    <dbReference type="NCBI Taxonomy" id="938273"/>
    <lineage>
        <taxon>unclassified sequences</taxon>
        <taxon>metagenomes</taxon>
        <taxon>ecological metagenomes</taxon>
    </lineage>
</organism>
<sequence>MLLALVRDYHLPLVVLPKGHPGSGRLKLIVAVADEILLACDIQRGTHPDQHLLCSSGELAGIRLCGVEGGVGIGRLPPGAVIEYDETDEARSTKNNSY</sequence>
<dbReference type="EMBL" id="LNQE01001211">
    <property type="protein sequence ID" value="KUG20234.1"/>
    <property type="molecule type" value="Genomic_DNA"/>
</dbReference>
<protein>
    <submittedName>
        <fullName evidence="1">Uncharacterized protein</fullName>
    </submittedName>
</protein>
<name>A0A0W8FH68_9ZZZZ</name>
<evidence type="ECO:0000313" key="1">
    <source>
        <dbReference type="EMBL" id="KUG20234.1"/>
    </source>
</evidence>
<comment type="caution">
    <text evidence="1">The sequence shown here is derived from an EMBL/GenBank/DDBJ whole genome shotgun (WGS) entry which is preliminary data.</text>
</comment>